<protein>
    <submittedName>
        <fullName evidence="2">Uncharacterized protein</fullName>
    </submittedName>
</protein>
<proteinExistence type="predicted"/>
<organism evidence="2 3">
    <name type="scientific">Synaphobranchus kaupii</name>
    <name type="common">Kaup's arrowtooth eel</name>
    <dbReference type="NCBI Taxonomy" id="118154"/>
    <lineage>
        <taxon>Eukaryota</taxon>
        <taxon>Metazoa</taxon>
        <taxon>Chordata</taxon>
        <taxon>Craniata</taxon>
        <taxon>Vertebrata</taxon>
        <taxon>Euteleostomi</taxon>
        <taxon>Actinopterygii</taxon>
        <taxon>Neopterygii</taxon>
        <taxon>Teleostei</taxon>
        <taxon>Anguilliformes</taxon>
        <taxon>Synaphobranchidae</taxon>
        <taxon>Synaphobranchus</taxon>
    </lineage>
</organism>
<dbReference type="EMBL" id="JAINUF010000004">
    <property type="protein sequence ID" value="KAJ8365415.1"/>
    <property type="molecule type" value="Genomic_DNA"/>
</dbReference>
<evidence type="ECO:0000256" key="1">
    <source>
        <dbReference type="SAM" id="MobiDB-lite"/>
    </source>
</evidence>
<dbReference type="Proteomes" id="UP001152622">
    <property type="component" value="Chromosome 4"/>
</dbReference>
<keyword evidence="3" id="KW-1185">Reference proteome</keyword>
<name>A0A9Q1FTF4_SYNKA</name>
<evidence type="ECO:0000313" key="2">
    <source>
        <dbReference type="EMBL" id="KAJ8365415.1"/>
    </source>
</evidence>
<dbReference type="AlphaFoldDB" id="A0A9Q1FTF4"/>
<feature type="region of interest" description="Disordered" evidence="1">
    <location>
        <begin position="79"/>
        <end position="118"/>
    </location>
</feature>
<reference evidence="2" key="1">
    <citation type="journal article" date="2023" name="Science">
        <title>Genome structures resolve the early diversification of teleost fishes.</title>
        <authorList>
            <person name="Parey E."/>
            <person name="Louis A."/>
            <person name="Montfort J."/>
            <person name="Bouchez O."/>
            <person name="Roques C."/>
            <person name="Iampietro C."/>
            <person name="Lluch J."/>
            <person name="Castinel A."/>
            <person name="Donnadieu C."/>
            <person name="Desvignes T."/>
            <person name="Floi Bucao C."/>
            <person name="Jouanno E."/>
            <person name="Wen M."/>
            <person name="Mejri S."/>
            <person name="Dirks R."/>
            <person name="Jansen H."/>
            <person name="Henkel C."/>
            <person name="Chen W.J."/>
            <person name="Zahm M."/>
            <person name="Cabau C."/>
            <person name="Klopp C."/>
            <person name="Thompson A.W."/>
            <person name="Robinson-Rechavi M."/>
            <person name="Braasch I."/>
            <person name="Lecointre G."/>
            <person name="Bobe J."/>
            <person name="Postlethwait J.H."/>
            <person name="Berthelot C."/>
            <person name="Roest Crollius H."/>
            <person name="Guiguen Y."/>
        </authorList>
    </citation>
    <scope>NUCLEOTIDE SEQUENCE</scope>
    <source>
        <strain evidence="2">WJC10195</strain>
    </source>
</reference>
<comment type="caution">
    <text evidence="2">The sequence shown here is derived from an EMBL/GenBank/DDBJ whole genome shotgun (WGS) entry which is preliminary data.</text>
</comment>
<gene>
    <name evidence="2" type="ORF">SKAU_G00142460</name>
</gene>
<sequence>MLPWVPCYIRCYINQAGSPLEKPQDVANAWRKGLKICTVILSDMAPASGFPPDVATQRCGYRHPLPSLVAYLTPYCSRTSQGPISLPHPPPPTPSGDRLRRSKQLREKNGPRFSRPAQ</sequence>
<accession>A0A9Q1FTF4</accession>
<evidence type="ECO:0000313" key="3">
    <source>
        <dbReference type="Proteomes" id="UP001152622"/>
    </source>
</evidence>